<name>A0A928VTE2_9CYAN</name>
<sequence>MLKISCVPMSVGLYVASLALGSGAFITAPYLLAKRPAAHTKSSQCRVIFSTVVSSKNMGPGFYRRKASNIRSLPISDRSLRSLQARLSSTFQQLETAQQQQNQPRRRQLGKQASRLVSQLNRYCFK</sequence>
<protein>
    <submittedName>
        <fullName evidence="2">Uncharacterized protein</fullName>
    </submittedName>
</protein>
<dbReference type="RefSeq" id="WP_264327048.1">
    <property type="nucleotide sequence ID" value="NZ_JADEXQ010000094.1"/>
</dbReference>
<keyword evidence="3" id="KW-1185">Reference proteome</keyword>
<keyword evidence="1" id="KW-0812">Transmembrane</keyword>
<organism evidence="2 3">
    <name type="scientific">Romeriopsis navalis LEGE 11480</name>
    <dbReference type="NCBI Taxonomy" id="2777977"/>
    <lineage>
        <taxon>Bacteria</taxon>
        <taxon>Bacillati</taxon>
        <taxon>Cyanobacteriota</taxon>
        <taxon>Cyanophyceae</taxon>
        <taxon>Leptolyngbyales</taxon>
        <taxon>Leptolyngbyaceae</taxon>
        <taxon>Romeriopsis</taxon>
        <taxon>Romeriopsis navalis</taxon>
    </lineage>
</organism>
<dbReference type="EMBL" id="JADEXQ010000094">
    <property type="protein sequence ID" value="MBE9032230.1"/>
    <property type="molecule type" value="Genomic_DNA"/>
</dbReference>
<keyword evidence="1" id="KW-0472">Membrane</keyword>
<reference evidence="2" key="1">
    <citation type="submission" date="2020-10" db="EMBL/GenBank/DDBJ databases">
        <authorList>
            <person name="Castelo-Branco R."/>
            <person name="Eusebio N."/>
            <person name="Adriana R."/>
            <person name="Vieira A."/>
            <person name="Brugerolle De Fraissinette N."/>
            <person name="Rezende De Castro R."/>
            <person name="Schneider M.P."/>
            <person name="Vasconcelos V."/>
            <person name="Leao P.N."/>
        </authorList>
    </citation>
    <scope>NUCLEOTIDE SEQUENCE</scope>
    <source>
        <strain evidence="2">LEGE 11480</strain>
    </source>
</reference>
<evidence type="ECO:0000313" key="2">
    <source>
        <dbReference type="EMBL" id="MBE9032230.1"/>
    </source>
</evidence>
<comment type="caution">
    <text evidence="2">The sequence shown here is derived from an EMBL/GenBank/DDBJ whole genome shotgun (WGS) entry which is preliminary data.</text>
</comment>
<keyword evidence="1" id="KW-1133">Transmembrane helix</keyword>
<evidence type="ECO:0000256" key="1">
    <source>
        <dbReference type="SAM" id="Phobius"/>
    </source>
</evidence>
<dbReference type="AlphaFoldDB" id="A0A928VTE2"/>
<evidence type="ECO:0000313" key="3">
    <source>
        <dbReference type="Proteomes" id="UP000625316"/>
    </source>
</evidence>
<accession>A0A928VTE2</accession>
<dbReference type="Proteomes" id="UP000625316">
    <property type="component" value="Unassembled WGS sequence"/>
</dbReference>
<proteinExistence type="predicted"/>
<feature type="transmembrane region" description="Helical" evidence="1">
    <location>
        <begin position="12"/>
        <end position="33"/>
    </location>
</feature>
<gene>
    <name evidence="2" type="ORF">IQ266_21040</name>
</gene>